<dbReference type="EC" id="3.1.3.3" evidence="3"/>
<evidence type="ECO:0000256" key="1">
    <source>
        <dbReference type="ARBA" id="ARBA00022801"/>
    </source>
</evidence>
<dbReference type="InterPro" id="IPR036412">
    <property type="entry name" value="HAD-like_sf"/>
</dbReference>
<dbReference type="Gene3D" id="1.20.120.1600">
    <property type="match status" value="1"/>
</dbReference>
<keyword evidence="1 3" id="KW-0378">Hydrolase</keyword>
<keyword evidence="3" id="KW-0718">Serine biosynthesis</keyword>
<keyword evidence="5" id="KW-1185">Reference proteome</keyword>
<accession>A0A498D8P8</accession>
<keyword evidence="2 3" id="KW-0460">Magnesium</keyword>
<evidence type="ECO:0000313" key="4">
    <source>
        <dbReference type="EMBL" id="RLL46773.1"/>
    </source>
</evidence>
<dbReference type="PANTHER" id="PTHR46470">
    <property type="entry name" value="N-ACYLNEURAMINATE-9-PHOSPHATASE"/>
    <property type="match status" value="1"/>
</dbReference>
<keyword evidence="3" id="KW-0028">Amino-acid biosynthesis</keyword>
<dbReference type="PANTHER" id="PTHR46470:SF3">
    <property type="entry name" value="N-ACYLNEURAMINATE-9-PHOSPHATASE"/>
    <property type="match status" value="1"/>
</dbReference>
<dbReference type="InterPro" id="IPR006439">
    <property type="entry name" value="HAD-SF_hydro_IA"/>
</dbReference>
<comment type="catalytic activity">
    <reaction evidence="3">
        <text>O-phospho-D-serine + H2O = D-serine + phosphate</text>
        <dbReference type="Rhea" id="RHEA:24873"/>
        <dbReference type="ChEBI" id="CHEBI:15377"/>
        <dbReference type="ChEBI" id="CHEBI:35247"/>
        <dbReference type="ChEBI" id="CHEBI:43474"/>
        <dbReference type="ChEBI" id="CHEBI:58680"/>
        <dbReference type="EC" id="3.1.3.3"/>
    </reaction>
</comment>
<comment type="similarity">
    <text evidence="3">Belongs to the HAD-like hydrolase superfamily.</text>
</comment>
<dbReference type="Pfam" id="PF00702">
    <property type="entry name" value="Hydrolase"/>
    <property type="match status" value="1"/>
</dbReference>
<dbReference type="GO" id="GO:0006564">
    <property type="term" value="P:L-serine biosynthetic process"/>
    <property type="evidence" value="ECO:0007669"/>
    <property type="project" value="UniProtKB-UniRule"/>
</dbReference>
<comment type="function">
    <text evidence="3">Catalyzes the last step of the phosphorylated serine biosynthetic pathway, i.e. dephosphorylation of O-phospho-L-serine to form L-serine.</text>
</comment>
<dbReference type="HAMAP" id="MF_02240">
    <property type="entry name" value="PSP"/>
    <property type="match status" value="1"/>
</dbReference>
<dbReference type="NCBIfam" id="TIGR01509">
    <property type="entry name" value="HAD-SF-IA-v3"/>
    <property type="match status" value="1"/>
</dbReference>
<dbReference type="InterPro" id="IPR023214">
    <property type="entry name" value="HAD_sf"/>
</dbReference>
<name>A0A498D8P8_9BACI</name>
<dbReference type="OrthoDB" id="9809962at2"/>
<sequence length="262" mass="29986">MIKAICFDLDDTLLWDEKSISLAFHGTCKLAAEKYEIDPELLERKVRESARELYESYDVYPFTKMIGINPFEGLWGTFNDEGEEFAKLREVAPAYQKQAWAEGLKKVGIEDSDFAVELAKTFPKVRKESPMLYEDSLEVLDALKDKYQLFLLTNGSPELQNIKLSITPELRPYFEGIVISGEFGRGKPDHRIFQHVLEKLNLNSEEVLMVGDNLNTDILGANRADIRSVWINRKGVKRTDGGVPTYEIYQLRDLLGLLKTIE</sequence>
<comment type="pathway">
    <text evidence="3">Amino-acid biosynthesis; L-serine biosynthesis; L-serine from 3-phospho-D-glycerate: step 3/3.</text>
</comment>
<keyword evidence="3" id="KW-0170">Cobalt</keyword>
<dbReference type="SUPFAM" id="SSF56784">
    <property type="entry name" value="HAD-like"/>
    <property type="match status" value="1"/>
</dbReference>
<dbReference type="Proteomes" id="UP000270219">
    <property type="component" value="Unassembled WGS sequence"/>
</dbReference>
<proteinExistence type="inferred from homology"/>
<dbReference type="AlphaFoldDB" id="A0A498D8P8"/>
<organism evidence="4 5">
    <name type="scientific">Oceanobacillus piezotolerans</name>
    <dbReference type="NCBI Taxonomy" id="2448030"/>
    <lineage>
        <taxon>Bacteria</taxon>
        <taxon>Bacillati</taxon>
        <taxon>Bacillota</taxon>
        <taxon>Bacilli</taxon>
        <taxon>Bacillales</taxon>
        <taxon>Bacillaceae</taxon>
        <taxon>Oceanobacillus</taxon>
    </lineage>
</organism>
<dbReference type="SFLD" id="SFLDS00003">
    <property type="entry name" value="Haloacid_Dehalogenase"/>
    <property type="match status" value="1"/>
</dbReference>
<evidence type="ECO:0000256" key="3">
    <source>
        <dbReference type="HAMAP-Rule" id="MF_02240"/>
    </source>
</evidence>
<evidence type="ECO:0000313" key="5">
    <source>
        <dbReference type="Proteomes" id="UP000270219"/>
    </source>
</evidence>
<dbReference type="SFLD" id="SFLDG01135">
    <property type="entry name" value="C1.5.6:_HAD__Beta-PGM__Phospha"/>
    <property type="match status" value="1"/>
</dbReference>
<comment type="catalytic activity">
    <reaction evidence="3">
        <text>O-phospho-L-serine + H2O = L-serine + phosphate</text>
        <dbReference type="Rhea" id="RHEA:21208"/>
        <dbReference type="ChEBI" id="CHEBI:15377"/>
        <dbReference type="ChEBI" id="CHEBI:33384"/>
        <dbReference type="ChEBI" id="CHEBI:43474"/>
        <dbReference type="ChEBI" id="CHEBI:57524"/>
        <dbReference type="EC" id="3.1.3.3"/>
    </reaction>
</comment>
<gene>
    <name evidence="4" type="ORF">D8M04_06105</name>
</gene>
<protein>
    <recommendedName>
        <fullName evidence="3">Phosphoserine phosphatase</fullName>
        <shortName evidence="3">PSP</shortName>
        <ecNumber evidence="3">3.1.3.3</ecNumber>
    </recommendedName>
</protein>
<dbReference type="EMBL" id="RCHR01000002">
    <property type="protein sequence ID" value="RLL46773.1"/>
    <property type="molecule type" value="Genomic_DNA"/>
</dbReference>
<dbReference type="InterPro" id="IPR051400">
    <property type="entry name" value="HAD-like_hydrolase"/>
</dbReference>
<reference evidence="4 5" key="1">
    <citation type="submission" date="2018-10" db="EMBL/GenBank/DDBJ databases">
        <title>Oceanobacillus sp. YLB-02 draft genome.</title>
        <authorList>
            <person name="Yu L."/>
        </authorList>
    </citation>
    <scope>NUCLEOTIDE SEQUENCE [LARGE SCALE GENOMIC DNA]</scope>
    <source>
        <strain evidence="4 5">YLB-02</strain>
    </source>
</reference>
<dbReference type="RefSeq" id="WP_121522024.1">
    <property type="nucleotide sequence ID" value="NZ_RCHR01000002.1"/>
</dbReference>
<dbReference type="SFLD" id="SFLDG01129">
    <property type="entry name" value="C1.5:_HAD__Beta-PGM__Phosphata"/>
    <property type="match status" value="1"/>
</dbReference>
<dbReference type="NCBIfam" id="TIGR01549">
    <property type="entry name" value="HAD-SF-IA-v1"/>
    <property type="match status" value="1"/>
</dbReference>
<dbReference type="Gene3D" id="3.40.50.1000">
    <property type="entry name" value="HAD superfamily/HAD-like"/>
    <property type="match status" value="1"/>
</dbReference>
<comment type="cofactor">
    <cofactor evidence="3">
        <name>Mg(2+)</name>
        <dbReference type="ChEBI" id="CHEBI:18420"/>
    </cofactor>
    <cofactor evidence="3">
        <name>Co(2+)</name>
        <dbReference type="ChEBI" id="CHEBI:48828"/>
    </cofactor>
</comment>
<dbReference type="GO" id="GO:0036424">
    <property type="term" value="F:L-phosphoserine phosphatase activity"/>
    <property type="evidence" value="ECO:0007669"/>
    <property type="project" value="UniProtKB-UniRule"/>
</dbReference>
<comment type="caution">
    <text evidence="4">The sequence shown here is derived from an EMBL/GenBank/DDBJ whole genome shotgun (WGS) entry which is preliminary data.</text>
</comment>
<dbReference type="InterPro" id="IPR044266">
    <property type="entry name" value="PSP_YsaA"/>
</dbReference>
<evidence type="ECO:0000256" key="2">
    <source>
        <dbReference type="ARBA" id="ARBA00022842"/>
    </source>
</evidence>